<proteinExistence type="predicted"/>
<name>A0A0M2K6V4_9MYCO</name>
<evidence type="ECO:0000313" key="1">
    <source>
        <dbReference type="EMBL" id="KKF02919.1"/>
    </source>
</evidence>
<dbReference type="Proteomes" id="UP000034150">
    <property type="component" value="Unassembled WGS sequence"/>
</dbReference>
<protein>
    <submittedName>
        <fullName evidence="1">Uncharacterized protein</fullName>
    </submittedName>
</protein>
<dbReference type="PATRIC" id="fig|1807.13.peg.1924"/>
<reference evidence="1 2" key="1">
    <citation type="journal article" date="2015" name="Genome Announc.">
        <title>Draft Genome Sequence of Mycobacterium obuense Strain UC1, Isolated from Patient Sputum.</title>
        <authorList>
            <person name="Greninger A.L."/>
            <person name="Cunningham G."/>
            <person name="Hsu E.D."/>
            <person name="Yu J.M."/>
            <person name="Chiu C.Y."/>
            <person name="Miller S."/>
        </authorList>
    </citation>
    <scope>NUCLEOTIDE SEQUENCE [LARGE SCALE GENOMIC DNA]</scope>
    <source>
        <strain evidence="1 2">UC1</strain>
    </source>
</reference>
<gene>
    <name evidence="1" type="ORF">WN67_06015</name>
</gene>
<keyword evidence="2" id="KW-1185">Reference proteome</keyword>
<dbReference type="AlphaFoldDB" id="A0A0M2K6V4"/>
<accession>A0A0M2K6V4</accession>
<evidence type="ECO:0000313" key="2">
    <source>
        <dbReference type="Proteomes" id="UP000034150"/>
    </source>
</evidence>
<comment type="caution">
    <text evidence="1">The sequence shown here is derived from an EMBL/GenBank/DDBJ whole genome shotgun (WGS) entry which is preliminary data.</text>
</comment>
<sequence>MSLMTTTHTEPARTAVTGDALALASTPIESEPNGAIWVDFGDGGSARWAGLSMETIDQVCAHLDAVKKPDTLT</sequence>
<organism evidence="1 2">
    <name type="scientific">Mycolicibacterium obuense</name>
    <dbReference type="NCBI Taxonomy" id="1807"/>
    <lineage>
        <taxon>Bacteria</taxon>
        <taxon>Bacillati</taxon>
        <taxon>Actinomycetota</taxon>
        <taxon>Actinomycetes</taxon>
        <taxon>Mycobacteriales</taxon>
        <taxon>Mycobacteriaceae</taxon>
        <taxon>Mycolicibacterium</taxon>
    </lineage>
</organism>
<dbReference type="EMBL" id="LAUZ02000016">
    <property type="protein sequence ID" value="KKF02919.1"/>
    <property type="molecule type" value="Genomic_DNA"/>
</dbReference>